<proteinExistence type="predicted"/>
<name>A0A917YUK9_9ALTE</name>
<dbReference type="PIRSF" id="PIRSF032038">
    <property type="entry name" value="UCP023238"/>
    <property type="match status" value="1"/>
</dbReference>
<reference evidence="2" key="2">
    <citation type="submission" date="2020-09" db="EMBL/GenBank/DDBJ databases">
        <authorList>
            <person name="Sun Q."/>
            <person name="Zhou Y."/>
        </authorList>
    </citation>
    <scope>NUCLEOTIDE SEQUENCE</scope>
    <source>
        <strain evidence="2">CGMCC 1.7086</strain>
    </source>
</reference>
<dbReference type="EMBL" id="BMLS01000001">
    <property type="protein sequence ID" value="GGO65960.1"/>
    <property type="molecule type" value="Genomic_DNA"/>
</dbReference>
<protein>
    <submittedName>
        <fullName evidence="2">Uncharacterized protein</fullName>
    </submittedName>
</protein>
<gene>
    <name evidence="2" type="ORF">GCM10010982_09040</name>
</gene>
<organism evidence="2 3">
    <name type="scientific">Bowmanella pacifica</name>
    <dbReference type="NCBI Taxonomy" id="502051"/>
    <lineage>
        <taxon>Bacteria</taxon>
        <taxon>Pseudomonadati</taxon>
        <taxon>Pseudomonadota</taxon>
        <taxon>Gammaproteobacteria</taxon>
        <taxon>Alteromonadales</taxon>
        <taxon>Alteromonadaceae</taxon>
        <taxon>Bowmanella</taxon>
    </lineage>
</organism>
<reference evidence="2" key="1">
    <citation type="journal article" date="2014" name="Int. J. Syst. Evol. Microbiol.">
        <title>Complete genome sequence of Corynebacterium casei LMG S-19264T (=DSM 44701T), isolated from a smear-ripened cheese.</title>
        <authorList>
            <consortium name="US DOE Joint Genome Institute (JGI-PGF)"/>
            <person name="Walter F."/>
            <person name="Albersmeier A."/>
            <person name="Kalinowski J."/>
            <person name="Ruckert C."/>
        </authorList>
    </citation>
    <scope>NUCLEOTIDE SEQUENCE</scope>
    <source>
        <strain evidence="2">CGMCC 1.7086</strain>
    </source>
</reference>
<keyword evidence="3" id="KW-1185">Reference proteome</keyword>
<dbReference type="InterPro" id="IPR016987">
    <property type="entry name" value="UCP023238"/>
</dbReference>
<dbReference type="PROSITE" id="PS51257">
    <property type="entry name" value="PROKAR_LIPOPROTEIN"/>
    <property type="match status" value="1"/>
</dbReference>
<keyword evidence="1" id="KW-0732">Signal</keyword>
<evidence type="ECO:0000256" key="1">
    <source>
        <dbReference type="SAM" id="SignalP"/>
    </source>
</evidence>
<sequence length="178" mass="19747">MKITKLIIALPLCLTVMSGQAQTLASAIQSCAQEKDSLKRLVCYDKVAKETNQYKDGDTAFAPASTTPQVNRKATAPALVKAEQHAAPVVDAEQNFGLDERKRPENETDKILVSIQNKDKDPHGKWVLTMTNGQIWKQSDSGSYRLPDAQLYIERGVLGSFFLGAEGMNRKIRVKRIK</sequence>
<dbReference type="RefSeq" id="WP_188690881.1">
    <property type="nucleotide sequence ID" value="NZ_BMLS01000001.1"/>
</dbReference>
<evidence type="ECO:0000313" key="2">
    <source>
        <dbReference type="EMBL" id="GGO65960.1"/>
    </source>
</evidence>
<feature type="signal peptide" evidence="1">
    <location>
        <begin position="1"/>
        <end position="21"/>
    </location>
</feature>
<comment type="caution">
    <text evidence="2">The sequence shown here is derived from an EMBL/GenBank/DDBJ whole genome shotgun (WGS) entry which is preliminary data.</text>
</comment>
<dbReference type="Proteomes" id="UP000606935">
    <property type="component" value="Unassembled WGS sequence"/>
</dbReference>
<evidence type="ECO:0000313" key="3">
    <source>
        <dbReference type="Proteomes" id="UP000606935"/>
    </source>
</evidence>
<accession>A0A917YUK9</accession>
<feature type="chain" id="PRO_5037162550" evidence="1">
    <location>
        <begin position="22"/>
        <end position="178"/>
    </location>
</feature>
<dbReference type="AlphaFoldDB" id="A0A917YUK9"/>